<protein>
    <submittedName>
        <fullName evidence="1">Uncharacterized protein</fullName>
    </submittedName>
</protein>
<dbReference type="EMBL" id="LR796250">
    <property type="protein sequence ID" value="CAB4130980.1"/>
    <property type="molecule type" value="Genomic_DNA"/>
</dbReference>
<accession>A0A6J5LDH0</accession>
<gene>
    <name evidence="1" type="ORF">UFOVP124_47</name>
</gene>
<proteinExistence type="predicted"/>
<evidence type="ECO:0000313" key="1">
    <source>
        <dbReference type="EMBL" id="CAB4130980.1"/>
    </source>
</evidence>
<name>A0A6J5LDH0_9CAUD</name>
<sequence length="44" mass="5065">MRVMCRANGMTDTAIDALPVAELRELIDVWCRTGRALTLETWRE</sequence>
<organism evidence="1">
    <name type="scientific">uncultured Caudovirales phage</name>
    <dbReference type="NCBI Taxonomy" id="2100421"/>
    <lineage>
        <taxon>Viruses</taxon>
        <taxon>Duplodnaviria</taxon>
        <taxon>Heunggongvirae</taxon>
        <taxon>Uroviricota</taxon>
        <taxon>Caudoviricetes</taxon>
        <taxon>Peduoviridae</taxon>
        <taxon>Maltschvirus</taxon>
        <taxon>Maltschvirus maltsch</taxon>
    </lineage>
</organism>
<reference evidence="1" key="1">
    <citation type="submission" date="2020-04" db="EMBL/GenBank/DDBJ databases">
        <authorList>
            <person name="Chiriac C."/>
            <person name="Salcher M."/>
            <person name="Ghai R."/>
            <person name="Kavagutti S V."/>
        </authorList>
    </citation>
    <scope>NUCLEOTIDE SEQUENCE</scope>
</reference>